<evidence type="ECO:0000313" key="4">
    <source>
        <dbReference type="Proteomes" id="UP001324634"/>
    </source>
</evidence>
<sequence>MLKNSLYVGVALMAAFLIRVASVQLSADKPAVEEDEVEVQITPRKIKKRRPASVDVPKPRMQPQRERADRAPRMMQTFEPRAEEPVDEERMAVGGGQEEAPMPMSVGSYSADATYVPSSNSGGGSRSVASGSRVGSVSNAPTTSTSGSKTTGSSQFGGITGSLGGGGGLAFGNVGFTTGSSSSTTGSSSSGSSSTTGSTTSGTTGSTTSGTTGSTTSSTSSGSSSSGSSSGTSSSGTTTSGTSTGSTTSGTTTSGTTTSGTTTSGTTTSGTTTSGTTTSGTTTSGTTSGTGGTTTSGTTTSGGGWVTVAGASSGSTSGSTSGTTTSTTTSGAGGSTTSTTTSGTGGTTTSGTTTSGTGGTTTSGTTTSGTGGTTTSGTTTSGTGGTTSGTPATPPTCSATPSTGAYSSSVSVTITCDAPSNIFYCVSNAACSSGTACDPEASGIAYSSPVTIGAVDGAYCLSFYGTATSSGLDSTITDLSYDINSALPHLEVTNTKTYFQTTELYGRDDNIPSNIWTSIVSDDFAPTGISVGMVNLKTHDPAATTCEDVVTNYVSYPAPTPDPFFEWITGVDPETGSLSPSSQIDLPLVLAKLEYGDNFIVTWIRNSSYSPATYSCSTTKVHLEDFDYFQADSSHGETGTQYVREFSGGFTAYGFFEPTIDNPPSRGPAGESAEDKSGERLESGLFSIFY</sequence>
<dbReference type="RefSeq" id="WP_321397724.1">
    <property type="nucleotide sequence ID" value="NZ_CP139487.1"/>
</dbReference>
<feature type="chain" id="PRO_5043802805" evidence="2">
    <location>
        <begin position="27"/>
        <end position="690"/>
    </location>
</feature>
<feature type="compositionally biased region" description="Gly residues" evidence="1">
    <location>
        <begin position="288"/>
        <end position="305"/>
    </location>
</feature>
<evidence type="ECO:0000256" key="2">
    <source>
        <dbReference type="SAM" id="SignalP"/>
    </source>
</evidence>
<keyword evidence="2" id="KW-0732">Signal</keyword>
<feature type="compositionally biased region" description="Basic and acidic residues" evidence="1">
    <location>
        <begin position="80"/>
        <end position="91"/>
    </location>
</feature>
<keyword evidence="4" id="KW-1185">Reference proteome</keyword>
<feature type="compositionally biased region" description="Low complexity" evidence="1">
    <location>
        <begin position="388"/>
        <end position="402"/>
    </location>
</feature>
<protein>
    <submittedName>
        <fullName evidence="3">Uncharacterized protein</fullName>
    </submittedName>
</protein>
<feature type="compositionally biased region" description="Low complexity" evidence="1">
    <location>
        <begin position="179"/>
        <end position="287"/>
    </location>
</feature>
<feature type="region of interest" description="Disordered" evidence="1">
    <location>
        <begin position="179"/>
        <end position="402"/>
    </location>
</feature>
<proteinExistence type="predicted"/>
<feature type="compositionally biased region" description="Low complexity" evidence="1">
    <location>
        <begin position="126"/>
        <end position="154"/>
    </location>
</feature>
<reference evidence="3 4" key="1">
    <citation type="submission" date="2023-11" db="EMBL/GenBank/DDBJ databases">
        <title>Peredibacter starrii A3.12.</title>
        <authorList>
            <person name="Mitchell R.J."/>
        </authorList>
    </citation>
    <scope>NUCLEOTIDE SEQUENCE [LARGE SCALE GENOMIC DNA]</scope>
    <source>
        <strain evidence="3 4">A3.12</strain>
    </source>
</reference>
<feature type="compositionally biased region" description="Low complexity" evidence="1">
    <location>
        <begin position="310"/>
        <end position="342"/>
    </location>
</feature>
<feature type="region of interest" description="Disordered" evidence="1">
    <location>
        <begin position="44"/>
        <end position="160"/>
    </location>
</feature>
<feature type="region of interest" description="Disordered" evidence="1">
    <location>
        <begin position="660"/>
        <end position="679"/>
    </location>
</feature>
<dbReference type="EMBL" id="CP139487">
    <property type="protein sequence ID" value="WPU66036.1"/>
    <property type="molecule type" value="Genomic_DNA"/>
</dbReference>
<evidence type="ECO:0000256" key="1">
    <source>
        <dbReference type="SAM" id="MobiDB-lite"/>
    </source>
</evidence>
<evidence type="ECO:0000313" key="3">
    <source>
        <dbReference type="EMBL" id="WPU66036.1"/>
    </source>
</evidence>
<organism evidence="3 4">
    <name type="scientific">Peredibacter starrii</name>
    <dbReference type="NCBI Taxonomy" id="28202"/>
    <lineage>
        <taxon>Bacteria</taxon>
        <taxon>Pseudomonadati</taxon>
        <taxon>Bdellovibrionota</taxon>
        <taxon>Bacteriovoracia</taxon>
        <taxon>Bacteriovoracales</taxon>
        <taxon>Bacteriovoracaceae</taxon>
        <taxon>Peredibacter</taxon>
    </lineage>
</organism>
<feature type="signal peptide" evidence="2">
    <location>
        <begin position="1"/>
        <end position="26"/>
    </location>
</feature>
<feature type="compositionally biased region" description="Basic and acidic residues" evidence="1">
    <location>
        <begin position="63"/>
        <end position="72"/>
    </location>
</feature>
<dbReference type="AlphaFoldDB" id="A0AAX4HRR6"/>
<gene>
    <name evidence="3" type="ORF">SOO65_04690</name>
</gene>
<accession>A0AAX4HRR6</accession>
<name>A0AAX4HRR6_9BACT</name>
<dbReference type="KEGG" id="psti:SOO65_04690"/>
<dbReference type="Proteomes" id="UP001324634">
    <property type="component" value="Chromosome"/>
</dbReference>